<dbReference type="SMART" id="SM00054">
    <property type="entry name" value="EFh"/>
    <property type="match status" value="2"/>
</dbReference>
<feature type="region of interest" description="Disordered" evidence="8">
    <location>
        <begin position="495"/>
        <end position="523"/>
    </location>
</feature>
<dbReference type="PROSITE" id="PS00018">
    <property type="entry name" value="EF_HAND_1"/>
    <property type="match status" value="1"/>
</dbReference>
<feature type="domain" description="CAP-Gly" evidence="10">
    <location>
        <begin position="846"/>
        <end position="888"/>
    </location>
</feature>
<proteinExistence type="predicted"/>
<dbReference type="AlphaFoldDB" id="A0AB34JSU3"/>
<comment type="subcellular location">
    <subcellularLocation>
        <location evidence="1">Cytoplasm</location>
        <location evidence="1">Cytoskeleton</location>
        <location evidence="1">Spindle</location>
    </subcellularLocation>
</comment>
<evidence type="ECO:0000256" key="3">
    <source>
        <dbReference type="ARBA" id="ARBA00022701"/>
    </source>
</evidence>
<dbReference type="PANTHER" id="PTHR18916:SF6">
    <property type="entry name" value="DYNACTIN SUBUNIT 1"/>
    <property type="match status" value="1"/>
</dbReference>
<evidence type="ECO:0008006" key="13">
    <source>
        <dbReference type="Google" id="ProtNLM"/>
    </source>
</evidence>
<feature type="compositionally biased region" description="Polar residues" evidence="8">
    <location>
        <begin position="767"/>
        <end position="781"/>
    </location>
</feature>
<dbReference type="InterPro" id="IPR036859">
    <property type="entry name" value="CAP-Gly_dom_sf"/>
</dbReference>
<dbReference type="CDD" id="cd00051">
    <property type="entry name" value="EFh"/>
    <property type="match status" value="1"/>
</dbReference>
<keyword evidence="4" id="KW-0106">Calcium</keyword>
<keyword evidence="2" id="KW-0963">Cytoplasm</keyword>
<dbReference type="EMBL" id="JBGBPQ010000005">
    <property type="protein sequence ID" value="KAL1523735.1"/>
    <property type="molecule type" value="Genomic_DNA"/>
</dbReference>
<dbReference type="InterPro" id="IPR018247">
    <property type="entry name" value="EF_Hand_1_Ca_BS"/>
</dbReference>
<dbReference type="Gene3D" id="1.10.238.10">
    <property type="entry name" value="EF-hand"/>
    <property type="match status" value="1"/>
</dbReference>
<evidence type="ECO:0000256" key="2">
    <source>
        <dbReference type="ARBA" id="ARBA00022490"/>
    </source>
</evidence>
<keyword evidence="6" id="KW-0175">Coiled coil</keyword>
<feature type="region of interest" description="Disordered" evidence="8">
    <location>
        <begin position="568"/>
        <end position="600"/>
    </location>
</feature>
<dbReference type="GO" id="GO:0005509">
    <property type="term" value="F:calcium ion binding"/>
    <property type="evidence" value="ECO:0007669"/>
    <property type="project" value="InterPro"/>
</dbReference>
<dbReference type="GO" id="GO:0005819">
    <property type="term" value="C:spindle"/>
    <property type="evidence" value="ECO:0007669"/>
    <property type="project" value="UniProtKB-SubCell"/>
</dbReference>
<dbReference type="InterPro" id="IPR000938">
    <property type="entry name" value="CAP-Gly_domain"/>
</dbReference>
<evidence type="ECO:0000256" key="6">
    <source>
        <dbReference type="ARBA" id="ARBA00023054"/>
    </source>
</evidence>
<dbReference type="PROSITE" id="PS50245">
    <property type="entry name" value="CAP_GLY_2"/>
    <property type="match status" value="1"/>
</dbReference>
<evidence type="ECO:0000256" key="5">
    <source>
        <dbReference type="ARBA" id="ARBA00023017"/>
    </source>
</evidence>
<evidence type="ECO:0000256" key="8">
    <source>
        <dbReference type="SAM" id="MobiDB-lite"/>
    </source>
</evidence>
<accession>A0AB34JSU3</accession>
<dbReference type="Gene3D" id="2.30.30.190">
    <property type="entry name" value="CAP Gly-rich-like domain"/>
    <property type="match status" value="1"/>
</dbReference>
<evidence type="ECO:0000259" key="10">
    <source>
        <dbReference type="PROSITE" id="PS50245"/>
    </source>
</evidence>
<evidence type="ECO:0000259" key="9">
    <source>
        <dbReference type="PROSITE" id="PS50222"/>
    </source>
</evidence>
<name>A0AB34JSU3_PRYPA</name>
<dbReference type="Pfam" id="PF13202">
    <property type="entry name" value="EF-hand_5"/>
    <property type="match status" value="1"/>
</dbReference>
<dbReference type="SUPFAM" id="SSF74924">
    <property type="entry name" value="Cap-Gly domain"/>
    <property type="match status" value="1"/>
</dbReference>
<dbReference type="Pfam" id="PF01302">
    <property type="entry name" value="CAP_GLY"/>
    <property type="match status" value="1"/>
</dbReference>
<dbReference type="SMART" id="SM01052">
    <property type="entry name" value="CAP_GLY"/>
    <property type="match status" value="1"/>
</dbReference>
<dbReference type="GO" id="GO:0005874">
    <property type="term" value="C:microtubule"/>
    <property type="evidence" value="ECO:0007669"/>
    <property type="project" value="UniProtKB-KW"/>
</dbReference>
<dbReference type="SUPFAM" id="SSF47473">
    <property type="entry name" value="EF-hand"/>
    <property type="match status" value="1"/>
</dbReference>
<dbReference type="PANTHER" id="PTHR18916">
    <property type="entry name" value="DYNACTIN 1-RELATED MICROTUBULE-BINDING"/>
    <property type="match status" value="1"/>
</dbReference>
<feature type="compositionally biased region" description="Low complexity" evidence="8">
    <location>
        <begin position="503"/>
        <end position="518"/>
    </location>
</feature>
<sequence>MLMTPRPRRLATDGAARAASFCGLSPIAGHGLAARLHDCLRRRRRLVLLAAERASAPPPSARLSLALAASAGLSWAGASLAASQGHAGERGGEGGGGAAASVRPVLVEGRHLREMVTLLNAVLDLDSFTEDEEHDVFIWAAERVTDSLRENLPDQYLRLCHDPSRGLERTQIADLADRLCSMVVGHVKLPFLSCKDERLLIRCITQLVVASMAQGISLDSVLDVEVAGPILLESFVKGSAGNFFSQRDAIVDVLCDDLDVPFLPASWKRHICERVVNILALQLEGAITQSYHERLAAVEAAVDTAVIAATSPPQLAAEAAAAASEALAAERAHAEVPFDTCVRRALAARLRGGAVRSMPARVAEHVDRLAGQVVDLALQSSFNGAMMNQAVTYILDQHRLARRLRNAPSRARALMLRKKEEIFGMLMRLDVDGDGEIDRTEFVTGMCALDVGLDASDAGKLFDELDIDHSGELDVAEAEVLLFGGQLSDEERRAMLSGGDQAVRTSGNVSSSSSTSGRETPPQRLHALGLLVRLIPYVLFRSQSAEGDATPTSAAEHGVAPEWGASWLQPSQHAPRPPSVRVDSAAPTATSGPSLMRRDAEWRPHSLTLSGVRAAVSPSPLGHAFFPRDELACGCGMPSWSYLPHLGLPQKSTLGMCTPPASNESATARMAPCGLEPKFTSPPLQPRHIDFVDALGERQETRPSPREDAGRGGSLSLAEAELRESSCWLACQEALHEGKKPRHADRPVEGLDSDAIQSHTDGLAASRTPTPQDVKSSTASTDDGMPTSELPCDLSTPRDVESAAPISSSPPLLRASLSAHVRLGDRVEVYLASKHQHVLGTVRYVGGTHFQGGQWIGVELEDAVGRHDGSVDNVRYFKCDRNRGVFVRAVCVKPSQLRKCASKHSERRLKRLQQTMSASRSFKNIEREKAPI</sequence>
<dbReference type="InterPro" id="IPR011992">
    <property type="entry name" value="EF-hand-dom_pair"/>
</dbReference>
<keyword evidence="7" id="KW-0206">Cytoskeleton</keyword>
<protein>
    <recommendedName>
        <fullName evidence="13">CAP-Gly domain-containing protein</fullName>
    </recommendedName>
</protein>
<dbReference type="PROSITE" id="PS50222">
    <property type="entry name" value="EF_HAND_2"/>
    <property type="match status" value="2"/>
</dbReference>
<feature type="domain" description="EF-hand" evidence="9">
    <location>
        <begin position="417"/>
        <end position="452"/>
    </location>
</feature>
<reference evidence="11 12" key="1">
    <citation type="journal article" date="2024" name="Science">
        <title>Giant polyketide synthase enzymes in the biosynthesis of giant marine polyether toxins.</title>
        <authorList>
            <person name="Fallon T.R."/>
            <person name="Shende V.V."/>
            <person name="Wierzbicki I.H."/>
            <person name="Pendleton A.L."/>
            <person name="Watervoot N.F."/>
            <person name="Auber R.P."/>
            <person name="Gonzalez D.J."/>
            <person name="Wisecaver J.H."/>
            <person name="Moore B.S."/>
        </authorList>
    </citation>
    <scope>NUCLEOTIDE SEQUENCE [LARGE SCALE GENOMIC DNA]</scope>
    <source>
        <strain evidence="11 12">12B1</strain>
    </source>
</reference>
<dbReference type="GO" id="GO:0030286">
    <property type="term" value="C:dynein complex"/>
    <property type="evidence" value="ECO:0007669"/>
    <property type="project" value="UniProtKB-KW"/>
</dbReference>
<dbReference type="Proteomes" id="UP001515480">
    <property type="component" value="Unassembled WGS sequence"/>
</dbReference>
<evidence type="ECO:0000256" key="4">
    <source>
        <dbReference type="ARBA" id="ARBA00022837"/>
    </source>
</evidence>
<dbReference type="InterPro" id="IPR002048">
    <property type="entry name" value="EF_hand_dom"/>
</dbReference>
<keyword evidence="5" id="KW-0243">Dynein</keyword>
<organism evidence="11 12">
    <name type="scientific">Prymnesium parvum</name>
    <name type="common">Toxic golden alga</name>
    <dbReference type="NCBI Taxonomy" id="97485"/>
    <lineage>
        <taxon>Eukaryota</taxon>
        <taxon>Haptista</taxon>
        <taxon>Haptophyta</taxon>
        <taxon>Prymnesiophyceae</taxon>
        <taxon>Prymnesiales</taxon>
        <taxon>Prymnesiaceae</taxon>
        <taxon>Prymnesium</taxon>
    </lineage>
</organism>
<gene>
    <name evidence="11" type="ORF">AB1Y20_018664</name>
</gene>
<evidence type="ECO:0000313" key="12">
    <source>
        <dbReference type="Proteomes" id="UP001515480"/>
    </source>
</evidence>
<feature type="domain" description="EF-hand" evidence="9">
    <location>
        <begin position="453"/>
        <end position="488"/>
    </location>
</feature>
<evidence type="ECO:0000256" key="1">
    <source>
        <dbReference type="ARBA" id="ARBA00004186"/>
    </source>
</evidence>
<comment type="caution">
    <text evidence="11">The sequence shown here is derived from an EMBL/GenBank/DDBJ whole genome shotgun (WGS) entry which is preliminary data.</text>
</comment>
<feature type="region of interest" description="Disordered" evidence="8">
    <location>
        <begin position="761"/>
        <end position="808"/>
    </location>
</feature>
<evidence type="ECO:0000256" key="7">
    <source>
        <dbReference type="ARBA" id="ARBA00023212"/>
    </source>
</evidence>
<keyword evidence="12" id="KW-1185">Reference proteome</keyword>
<keyword evidence="3" id="KW-0493">Microtubule</keyword>
<evidence type="ECO:0000313" key="11">
    <source>
        <dbReference type="EMBL" id="KAL1523735.1"/>
    </source>
</evidence>